<evidence type="ECO:0000313" key="3">
    <source>
        <dbReference type="Proteomes" id="UP001234581"/>
    </source>
</evidence>
<dbReference type="GeneID" id="83215321"/>
<proteinExistence type="predicted"/>
<accession>A0AAD7UZ81</accession>
<keyword evidence="1" id="KW-1133">Transmembrane helix</keyword>
<comment type="caution">
    <text evidence="2">The sequence shown here is derived from an EMBL/GenBank/DDBJ whole genome shotgun (WGS) entry which is preliminary data.</text>
</comment>
<dbReference type="Proteomes" id="UP001234581">
    <property type="component" value="Unassembled WGS sequence"/>
</dbReference>
<dbReference type="AlphaFoldDB" id="A0AAD7UZ81"/>
<feature type="transmembrane region" description="Helical" evidence="1">
    <location>
        <begin position="19"/>
        <end position="45"/>
    </location>
</feature>
<dbReference type="EMBL" id="JARTCD010000040">
    <property type="protein sequence ID" value="KAJ8656349.1"/>
    <property type="molecule type" value="Genomic_DNA"/>
</dbReference>
<keyword evidence="1" id="KW-0812">Transmembrane</keyword>
<evidence type="ECO:0000313" key="2">
    <source>
        <dbReference type="EMBL" id="KAJ8656349.1"/>
    </source>
</evidence>
<protein>
    <submittedName>
        <fullName evidence="2">Uncharacterized protein</fullName>
    </submittedName>
</protein>
<evidence type="ECO:0000256" key="1">
    <source>
        <dbReference type="SAM" id="Phobius"/>
    </source>
</evidence>
<reference evidence="2 3" key="1">
    <citation type="submission" date="2023-03" db="EMBL/GenBank/DDBJ databases">
        <title>Genome sequence of Lichtheimia ornata CBS 291.66.</title>
        <authorList>
            <person name="Mohabir J.T."/>
            <person name="Shea T.P."/>
            <person name="Kurbessoian T."/>
            <person name="Berby B."/>
            <person name="Fontaine J."/>
            <person name="Livny J."/>
            <person name="Gnirke A."/>
            <person name="Stajich J.E."/>
            <person name="Cuomo C.A."/>
        </authorList>
    </citation>
    <scope>NUCLEOTIDE SEQUENCE [LARGE SCALE GENOMIC DNA]</scope>
    <source>
        <strain evidence="2">CBS 291.66</strain>
    </source>
</reference>
<name>A0AAD7UZ81_9FUNG</name>
<keyword evidence="3" id="KW-1185">Reference proteome</keyword>
<dbReference type="RefSeq" id="XP_058341262.1">
    <property type="nucleotide sequence ID" value="XM_058487924.1"/>
</dbReference>
<sequence>MDAAVIGCRHVFVHHSIKLYFCMLFGAIRIHLVSLQLSVADPIALKVEDQHLNLGGFLRSKQAISILYIVVVVKDTVFMVLGISYLKVVSASVDLHSNGFIGAMADLIPQVLVPVVNGDTFQLQTFNNKDVRNQPMTQPSMATGQVRSIAALLYYPSWTLGKGKAVLVISHCVYGSSNMLDDDDTCGSNKFIGFKNNAGGWSLLFIGTHSDIGSTKQDLIINEPYNETAAAQYGWDEREGGCLRKGCY</sequence>
<feature type="transmembrane region" description="Helical" evidence="1">
    <location>
        <begin position="65"/>
        <end position="86"/>
    </location>
</feature>
<gene>
    <name evidence="2" type="ORF">O0I10_007914</name>
</gene>
<organism evidence="2 3">
    <name type="scientific">Lichtheimia ornata</name>
    <dbReference type="NCBI Taxonomy" id="688661"/>
    <lineage>
        <taxon>Eukaryota</taxon>
        <taxon>Fungi</taxon>
        <taxon>Fungi incertae sedis</taxon>
        <taxon>Mucoromycota</taxon>
        <taxon>Mucoromycotina</taxon>
        <taxon>Mucoromycetes</taxon>
        <taxon>Mucorales</taxon>
        <taxon>Lichtheimiaceae</taxon>
        <taxon>Lichtheimia</taxon>
    </lineage>
</organism>
<keyword evidence="1" id="KW-0472">Membrane</keyword>